<feature type="binding site" evidence="10">
    <location>
        <position position="125"/>
    </location>
    <ligand>
        <name>Mg(2+)</name>
        <dbReference type="ChEBI" id="CHEBI:18420"/>
    </ligand>
</feature>
<comment type="subcellular location">
    <subcellularLocation>
        <location evidence="1 7">Cytoplasm</location>
    </subcellularLocation>
</comment>
<feature type="active site" description="Nucleophile" evidence="8">
    <location>
        <position position="11"/>
    </location>
</feature>
<dbReference type="Pfam" id="PF13242">
    <property type="entry name" value="Hydrolase_like"/>
    <property type="match status" value="1"/>
</dbReference>
<dbReference type="InterPro" id="IPR006549">
    <property type="entry name" value="HAD-SF_hydro_IIIA"/>
</dbReference>
<evidence type="ECO:0000256" key="2">
    <source>
        <dbReference type="ARBA" id="ARBA00022490"/>
    </source>
</evidence>
<feature type="active site" description="Proton donor" evidence="8">
    <location>
        <position position="13"/>
    </location>
</feature>
<dbReference type="GO" id="GO:0046872">
    <property type="term" value="F:metal ion binding"/>
    <property type="evidence" value="ECO:0007669"/>
    <property type="project" value="UniProtKB-KW"/>
</dbReference>
<reference evidence="11 12" key="1">
    <citation type="submission" date="2017-03" db="EMBL/GenBank/DDBJ databases">
        <title>Lifting the veil on microbial sulfur biogeochemistry in mining wastewaters.</title>
        <authorList>
            <person name="Kantor R.S."/>
            <person name="Colenbrander Nelson T."/>
            <person name="Marshall S."/>
            <person name="Bennett D."/>
            <person name="Apte S."/>
            <person name="Camacho D."/>
            <person name="Thomas B.C."/>
            <person name="Warren L.A."/>
            <person name="Banfield J.F."/>
        </authorList>
    </citation>
    <scope>NUCLEOTIDE SEQUENCE [LARGE SCALE GENOMIC DNA]</scope>
    <source>
        <strain evidence="11">32-67-7</strain>
    </source>
</reference>
<dbReference type="NCBIfam" id="TIGR01662">
    <property type="entry name" value="HAD-SF-IIIA"/>
    <property type="match status" value="1"/>
</dbReference>
<feature type="binding site" evidence="10">
    <location>
        <position position="103"/>
    </location>
    <ligand>
        <name>Zn(2+)</name>
        <dbReference type="ChEBI" id="CHEBI:29105"/>
    </ligand>
</feature>
<keyword evidence="2 7" id="KW-0963">Cytoplasm</keyword>
<dbReference type="AlphaFoldDB" id="A0A258CVZ0"/>
<sequence length="179" mass="19208">MTALRPAVFLDRDGVLNAVVWRDGKAASPRTVEELRIEPDALAALTTLKAAGYLLLVVTNQPDVSRGLMSHLALDTLHDRLFQALPVDDIAACRHDNADACNCRKPKPGLILGMAARHGVDLYGDQDRDIQCGQAAGCRTILLDRTYNSGRAADADHTLETLSQTISVIVGPPTLATAK</sequence>
<dbReference type="GO" id="GO:0016791">
    <property type="term" value="F:phosphatase activity"/>
    <property type="evidence" value="ECO:0007669"/>
    <property type="project" value="InterPro"/>
</dbReference>
<evidence type="ECO:0000256" key="4">
    <source>
        <dbReference type="ARBA" id="ARBA00022801"/>
    </source>
</evidence>
<evidence type="ECO:0000256" key="10">
    <source>
        <dbReference type="PIRSR" id="PIRSR004682-4"/>
    </source>
</evidence>
<dbReference type="EMBL" id="NCDQ01000364">
    <property type="protein sequence ID" value="OYW99814.1"/>
    <property type="molecule type" value="Genomic_DNA"/>
</dbReference>
<dbReference type="InterPro" id="IPR036412">
    <property type="entry name" value="HAD-like_sf"/>
</dbReference>
<protein>
    <recommendedName>
        <fullName evidence="6 7">D,D-heptose 1,7-bisphosphate phosphatase</fullName>
        <ecNumber evidence="7">3.1.3.-</ecNumber>
    </recommendedName>
</protein>
<feature type="site" description="Stabilizes the phosphoryl group" evidence="9">
    <location>
        <position position="105"/>
    </location>
</feature>
<evidence type="ECO:0000256" key="6">
    <source>
        <dbReference type="ARBA" id="ARBA00031828"/>
    </source>
</evidence>
<dbReference type="EC" id="3.1.3.-" evidence="7"/>
<feature type="site" description="Contributes to substrate recognition" evidence="9">
    <location>
        <position position="104"/>
    </location>
</feature>
<keyword evidence="3 10" id="KW-0479">Metal-binding</keyword>
<evidence type="ECO:0000256" key="7">
    <source>
        <dbReference type="PIRNR" id="PIRNR004682"/>
    </source>
</evidence>
<keyword evidence="10" id="KW-0862">Zinc</keyword>
<evidence type="ECO:0000313" key="12">
    <source>
        <dbReference type="Proteomes" id="UP000215616"/>
    </source>
</evidence>
<dbReference type="PANTHER" id="PTHR42891:SF1">
    <property type="entry name" value="D-GLYCERO-BETA-D-MANNO-HEPTOSE-1,7-BISPHOSPHATE 7-PHOSPHATASE"/>
    <property type="match status" value="1"/>
</dbReference>
<keyword evidence="5 7" id="KW-0119">Carbohydrate metabolism</keyword>
<feature type="binding site" evidence="10">
    <location>
        <position position="95"/>
    </location>
    <ligand>
        <name>Zn(2+)</name>
        <dbReference type="ChEBI" id="CHEBI:29105"/>
    </ligand>
</feature>
<evidence type="ECO:0000256" key="3">
    <source>
        <dbReference type="ARBA" id="ARBA00022723"/>
    </source>
</evidence>
<dbReference type="Gene3D" id="3.40.50.1000">
    <property type="entry name" value="HAD superfamily/HAD-like"/>
    <property type="match status" value="1"/>
</dbReference>
<dbReference type="Proteomes" id="UP000215616">
    <property type="component" value="Unassembled WGS sequence"/>
</dbReference>
<feature type="binding site" evidence="10">
    <location>
        <position position="93"/>
    </location>
    <ligand>
        <name>Zn(2+)</name>
        <dbReference type="ChEBI" id="CHEBI:29105"/>
    </ligand>
</feature>
<name>A0A258CVZ0_CAUVI</name>
<keyword evidence="10" id="KW-0460">Magnesium</keyword>
<dbReference type="InterPro" id="IPR004446">
    <property type="entry name" value="Heptose_bisP_phosphatase"/>
</dbReference>
<comment type="caution">
    <text evidence="11">The sequence shown here is derived from an EMBL/GenBank/DDBJ whole genome shotgun (WGS) entry which is preliminary data.</text>
</comment>
<dbReference type="PIRSF" id="PIRSF004682">
    <property type="entry name" value="GmhB"/>
    <property type="match status" value="1"/>
</dbReference>
<organism evidence="11 12">
    <name type="scientific">Caulobacter vibrioides</name>
    <name type="common">Caulobacter crescentus</name>
    <dbReference type="NCBI Taxonomy" id="155892"/>
    <lineage>
        <taxon>Bacteria</taxon>
        <taxon>Pseudomonadati</taxon>
        <taxon>Pseudomonadota</taxon>
        <taxon>Alphaproteobacteria</taxon>
        <taxon>Caulobacterales</taxon>
        <taxon>Caulobacteraceae</taxon>
        <taxon>Caulobacter</taxon>
    </lineage>
</organism>
<proteinExistence type="inferred from homology"/>
<evidence type="ECO:0000256" key="5">
    <source>
        <dbReference type="ARBA" id="ARBA00023277"/>
    </source>
</evidence>
<dbReference type="GO" id="GO:0005975">
    <property type="term" value="P:carbohydrate metabolic process"/>
    <property type="evidence" value="ECO:0007669"/>
    <property type="project" value="InterPro"/>
</dbReference>
<feature type="binding site" evidence="10">
    <location>
        <position position="101"/>
    </location>
    <ligand>
        <name>Zn(2+)</name>
        <dbReference type="ChEBI" id="CHEBI:29105"/>
    </ligand>
</feature>
<keyword evidence="4 7" id="KW-0378">Hydrolase</keyword>
<dbReference type="InterPro" id="IPR023214">
    <property type="entry name" value="HAD_sf"/>
</dbReference>
<dbReference type="SUPFAM" id="SSF56784">
    <property type="entry name" value="HAD-like"/>
    <property type="match status" value="1"/>
</dbReference>
<comment type="cofactor">
    <cofactor evidence="10">
        <name>Mg(2+)</name>
        <dbReference type="ChEBI" id="CHEBI:18420"/>
    </cofactor>
</comment>
<feature type="binding site" evidence="10">
    <location>
        <position position="11"/>
    </location>
    <ligand>
        <name>Mg(2+)</name>
        <dbReference type="ChEBI" id="CHEBI:18420"/>
    </ligand>
</feature>
<evidence type="ECO:0000256" key="8">
    <source>
        <dbReference type="PIRSR" id="PIRSR004682-1"/>
    </source>
</evidence>
<evidence type="ECO:0000313" key="11">
    <source>
        <dbReference type="EMBL" id="OYW99814.1"/>
    </source>
</evidence>
<dbReference type="PANTHER" id="PTHR42891">
    <property type="entry name" value="D-GLYCERO-BETA-D-MANNO-HEPTOSE-1,7-BISPHOSPHATE 7-PHOSPHATASE"/>
    <property type="match status" value="1"/>
</dbReference>
<evidence type="ECO:0000256" key="9">
    <source>
        <dbReference type="PIRSR" id="PIRSR004682-3"/>
    </source>
</evidence>
<comment type="cofactor">
    <cofactor evidence="10">
        <name>Zn(2+)</name>
        <dbReference type="ChEBI" id="CHEBI:29105"/>
    </cofactor>
</comment>
<dbReference type="GO" id="GO:0005737">
    <property type="term" value="C:cytoplasm"/>
    <property type="evidence" value="ECO:0007669"/>
    <property type="project" value="UniProtKB-SubCell"/>
</dbReference>
<accession>A0A258CVZ0</accession>
<evidence type="ECO:0000256" key="1">
    <source>
        <dbReference type="ARBA" id="ARBA00004496"/>
    </source>
</evidence>
<dbReference type="InterPro" id="IPR006543">
    <property type="entry name" value="Histidinol-phos"/>
</dbReference>
<dbReference type="NCBIfam" id="TIGR01656">
    <property type="entry name" value="Histidinol-ppas"/>
    <property type="match status" value="1"/>
</dbReference>
<comment type="similarity">
    <text evidence="7">Belongs to the gmhB family.</text>
</comment>
<feature type="binding site" evidence="10">
    <location>
        <position position="13"/>
    </location>
    <ligand>
        <name>Mg(2+)</name>
        <dbReference type="ChEBI" id="CHEBI:18420"/>
    </ligand>
</feature>
<gene>
    <name evidence="11" type="ORF">B7Z12_17385</name>
</gene>
<feature type="site" description="Stabilizes the phosphoryl group" evidence="9">
    <location>
        <position position="59"/>
    </location>
</feature>